<comment type="similarity">
    <text evidence="1">Belongs to the PA28 family.</text>
</comment>
<comment type="function">
    <text evidence="3">Implicated in immunoproteasome assembly and required for efficient antigen processing. The PA28 activator complex enhances the generation of class I binding peptides by altering the cleavage pattern of the proteasome.</text>
</comment>
<evidence type="ECO:0000256" key="2">
    <source>
        <dbReference type="ARBA" id="ARBA00022942"/>
    </source>
</evidence>
<evidence type="ECO:0000313" key="6">
    <source>
        <dbReference type="EMBL" id="CAD7636989.1"/>
    </source>
</evidence>
<dbReference type="InterPro" id="IPR003186">
    <property type="entry name" value="PA28_C"/>
</dbReference>
<dbReference type="InterPro" id="IPR036997">
    <property type="entry name" value="PA28_C_sf"/>
</dbReference>
<dbReference type="Gene3D" id="1.20.120.180">
    <property type="entry name" value="Proteasome activator pa28, C-terminal domain"/>
    <property type="match status" value="1"/>
</dbReference>
<feature type="domain" description="Proteasome activator PA28 N-terminal" evidence="4">
    <location>
        <begin position="10"/>
        <end position="65"/>
    </location>
</feature>
<dbReference type="GO" id="GO:0008537">
    <property type="term" value="C:proteasome activator complex"/>
    <property type="evidence" value="ECO:0007669"/>
    <property type="project" value="InterPro"/>
</dbReference>
<evidence type="ECO:0000259" key="4">
    <source>
        <dbReference type="Pfam" id="PF02251"/>
    </source>
</evidence>
<dbReference type="PANTHER" id="PTHR10660">
    <property type="entry name" value="PROTEASOME REGULATOR PA28"/>
    <property type="match status" value="1"/>
</dbReference>
<dbReference type="Pfam" id="PF02251">
    <property type="entry name" value="PA28_N"/>
    <property type="match status" value="1"/>
</dbReference>
<gene>
    <name evidence="6" type="ORF">ONB1V03_LOCUS546</name>
</gene>
<dbReference type="InterPro" id="IPR003185">
    <property type="entry name" value="Proteasome_activ_PA28_N"/>
</dbReference>
<dbReference type="AlphaFoldDB" id="A0A7R9L8I3"/>
<keyword evidence="2" id="KW-0647">Proteasome</keyword>
<dbReference type="GO" id="GO:2000045">
    <property type="term" value="P:regulation of G1/S transition of mitotic cell cycle"/>
    <property type="evidence" value="ECO:0007669"/>
    <property type="project" value="TreeGrafter"/>
</dbReference>
<dbReference type="FunFam" id="1.20.120.180:FF:000002">
    <property type="entry name" value="Proteasome activator complex subunit 1"/>
    <property type="match status" value="1"/>
</dbReference>
<evidence type="ECO:0008006" key="8">
    <source>
        <dbReference type="Google" id="ProtNLM"/>
    </source>
</evidence>
<dbReference type="GO" id="GO:0061136">
    <property type="term" value="P:regulation of proteasomal protein catabolic process"/>
    <property type="evidence" value="ECO:0007669"/>
    <property type="project" value="TreeGrafter"/>
</dbReference>
<dbReference type="EMBL" id="OC914863">
    <property type="protein sequence ID" value="CAD7636989.1"/>
    <property type="molecule type" value="Genomic_DNA"/>
</dbReference>
<dbReference type="OrthoDB" id="6591885at2759"/>
<keyword evidence="7" id="KW-1185">Reference proteome</keyword>
<evidence type="ECO:0000313" key="7">
    <source>
        <dbReference type="Proteomes" id="UP000728032"/>
    </source>
</evidence>
<dbReference type="GO" id="GO:0061133">
    <property type="term" value="F:endopeptidase activator activity"/>
    <property type="evidence" value="ECO:0007669"/>
    <property type="project" value="TreeGrafter"/>
</dbReference>
<dbReference type="InterPro" id="IPR036996">
    <property type="entry name" value="PA28_N_sf"/>
</dbReference>
<dbReference type="GO" id="GO:0005737">
    <property type="term" value="C:cytoplasm"/>
    <property type="evidence" value="ECO:0007669"/>
    <property type="project" value="TreeGrafter"/>
</dbReference>
<dbReference type="Proteomes" id="UP000728032">
    <property type="component" value="Unassembled WGS sequence"/>
</dbReference>
<sequence>MAYDEDSECCVNSYKEKTKSRSEYLVLDEFPKRILEIQELLENKRFALKNLSSYDFDVNIPIPPPEDPNMDLSDNCLLSKSFLFENGLVDSNPHLMEAIEIVKPWALQLIHDSNTVKMGISLMIPKIEDGNNFGVEMQQEMLIGVAVVELKTQHHLDQISDYFTKRAEMVTKIVKYPHSMDYRRALREMDYRFRLFLCLFAVDLRNHYISLHDMFTKNLNKIKDPRNSDNHQLMY</sequence>
<dbReference type="InterPro" id="IPR036252">
    <property type="entry name" value="Proteasome_activ_sf"/>
</dbReference>
<evidence type="ECO:0000259" key="5">
    <source>
        <dbReference type="Pfam" id="PF02252"/>
    </source>
</evidence>
<protein>
    <recommendedName>
        <fullName evidence="8">Proteasome activator complex subunit 3</fullName>
    </recommendedName>
</protein>
<dbReference type="SUPFAM" id="SSF47216">
    <property type="entry name" value="Proteasome activator"/>
    <property type="match status" value="1"/>
</dbReference>
<feature type="domain" description="Proteasome activator PA28 C-terminal" evidence="5">
    <location>
        <begin position="89"/>
        <end position="231"/>
    </location>
</feature>
<dbReference type="Pfam" id="PF02252">
    <property type="entry name" value="PA28_C"/>
    <property type="match status" value="1"/>
</dbReference>
<evidence type="ECO:0000256" key="3">
    <source>
        <dbReference type="ARBA" id="ARBA00037467"/>
    </source>
</evidence>
<organism evidence="6">
    <name type="scientific">Oppiella nova</name>
    <dbReference type="NCBI Taxonomy" id="334625"/>
    <lineage>
        <taxon>Eukaryota</taxon>
        <taxon>Metazoa</taxon>
        <taxon>Ecdysozoa</taxon>
        <taxon>Arthropoda</taxon>
        <taxon>Chelicerata</taxon>
        <taxon>Arachnida</taxon>
        <taxon>Acari</taxon>
        <taxon>Acariformes</taxon>
        <taxon>Sarcoptiformes</taxon>
        <taxon>Oribatida</taxon>
        <taxon>Brachypylina</taxon>
        <taxon>Oppioidea</taxon>
        <taxon>Oppiidae</taxon>
        <taxon>Oppiella</taxon>
    </lineage>
</organism>
<accession>A0A7R9L8I3</accession>
<reference evidence="6" key="1">
    <citation type="submission" date="2020-11" db="EMBL/GenBank/DDBJ databases">
        <authorList>
            <person name="Tran Van P."/>
        </authorList>
    </citation>
    <scope>NUCLEOTIDE SEQUENCE</scope>
</reference>
<dbReference type="PANTHER" id="PTHR10660:SF2">
    <property type="entry name" value="LD45860P"/>
    <property type="match status" value="1"/>
</dbReference>
<dbReference type="InterPro" id="IPR009077">
    <property type="entry name" value="Proteasome_activ_PA28"/>
</dbReference>
<dbReference type="EMBL" id="CAJPVJ010000038">
    <property type="protein sequence ID" value="CAG2159323.1"/>
    <property type="molecule type" value="Genomic_DNA"/>
</dbReference>
<evidence type="ECO:0000256" key="1">
    <source>
        <dbReference type="ARBA" id="ARBA00005883"/>
    </source>
</evidence>
<proteinExistence type="inferred from homology"/>
<name>A0A7R9L8I3_9ACAR</name>
<dbReference type="GO" id="GO:0005654">
    <property type="term" value="C:nucleoplasm"/>
    <property type="evidence" value="ECO:0007669"/>
    <property type="project" value="TreeGrafter"/>
</dbReference>
<dbReference type="Gene3D" id="1.20.5.120">
    <property type="entry name" value="Proteasome activator pa28, N-terminal domain"/>
    <property type="match status" value="1"/>
</dbReference>